<feature type="region of interest" description="Disordered" evidence="1">
    <location>
        <begin position="92"/>
        <end position="117"/>
    </location>
</feature>
<organism evidence="2 3">
    <name type="scientific">Leekyejoonella antrihumi</name>
    <dbReference type="NCBI Taxonomy" id="1660198"/>
    <lineage>
        <taxon>Bacteria</taxon>
        <taxon>Bacillati</taxon>
        <taxon>Actinomycetota</taxon>
        <taxon>Actinomycetes</taxon>
        <taxon>Micrococcales</taxon>
        <taxon>Dermacoccaceae</taxon>
        <taxon>Leekyejoonella</taxon>
    </lineage>
</organism>
<protein>
    <submittedName>
        <fullName evidence="2">Uncharacterized protein</fullName>
    </submittedName>
</protein>
<evidence type="ECO:0000313" key="2">
    <source>
        <dbReference type="EMBL" id="TWP37635.1"/>
    </source>
</evidence>
<accession>A0A563E5D3</accession>
<name>A0A563E5D3_9MICO</name>
<dbReference type="OrthoDB" id="5146042at2"/>
<reference evidence="2 3" key="1">
    <citation type="submission" date="2019-05" db="EMBL/GenBank/DDBJ databases">
        <authorList>
            <person name="Lee S.D."/>
        </authorList>
    </citation>
    <scope>NUCLEOTIDE SEQUENCE [LARGE SCALE GENOMIC DNA]</scope>
    <source>
        <strain evidence="2 3">C5-26</strain>
    </source>
</reference>
<dbReference type="AlphaFoldDB" id="A0A563E5D3"/>
<evidence type="ECO:0000313" key="3">
    <source>
        <dbReference type="Proteomes" id="UP000320244"/>
    </source>
</evidence>
<dbReference type="Proteomes" id="UP000320244">
    <property type="component" value="Unassembled WGS sequence"/>
</dbReference>
<reference evidence="2 3" key="2">
    <citation type="submission" date="2019-08" db="EMBL/GenBank/DDBJ databases">
        <title>Jejuicoccus antrihumi gen. nov., sp. nov., a new member of the family Dermacoccaceae isolated from a cave.</title>
        <authorList>
            <person name="Schumann P."/>
            <person name="Kim I.S."/>
        </authorList>
    </citation>
    <scope>NUCLEOTIDE SEQUENCE [LARGE SCALE GENOMIC DNA]</scope>
    <source>
        <strain evidence="2 3">C5-26</strain>
    </source>
</reference>
<gene>
    <name evidence="2" type="ORF">FGL98_05345</name>
</gene>
<keyword evidence="3" id="KW-1185">Reference proteome</keyword>
<dbReference type="RefSeq" id="WP_146315702.1">
    <property type="nucleotide sequence ID" value="NZ_VCQV01000005.1"/>
</dbReference>
<sequence length="117" mass="12797">MTTATERRERRAAVHEIALRQDLIVTRTQLMKLGVSESAITAEVDAGRWRRLGIHTLCTHTGDLSQRALWRYAVWESGCAAALDGAGALQAHDLQDSPRSRSTSRSLAAGIDRTCPA</sequence>
<comment type="caution">
    <text evidence="2">The sequence shown here is derived from an EMBL/GenBank/DDBJ whole genome shotgun (WGS) entry which is preliminary data.</text>
</comment>
<proteinExistence type="predicted"/>
<dbReference type="EMBL" id="VCQV01000005">
    <property type="protein sequence ID" value="TWP37635.1"/>
    <property type="molecule type" value="Genomic_DNA"/>
</dbReference>
<evidence type="ECO:0000256" key="1">
    <source>
        <dbReference type="SAM" id="MobiDB-lite"/>
    </source>
</evidence>